<accession>A0A392S119</accession>
<feature type="compositionally biased region" description="Basic and acidic residues" evidence="1">
    <location>
        <begin position="45"/>
        <end position="64"/>
    </location>
</feature>
<dbReference type="Proteomes" id="UP000265520">
    <property type="component" value="Unassembled WGS sequence"/>
</dbReference>
<reference evidence="2 3" key="1">
    <citation type="journal article" date="2018" name="Front. Plant Sci.">
        <title>Red Clover (Trifolium pratense) and Zigzag Clover (T. medium) - A Picture of Genomic Similarities and Differences.</title>
        <authorList>
            <person name="Dluhosova J."/>
            <person name="Istvanek J."/>
            <person name="Nedelnik J."/>
            <person name="Repkova J."/>
        </authorList>
    </citation>
    <scope>NUCLEOTIDE SEQUENCE [LARGE SCALE GENOMIC DNA]</scope>
    <source>
        <strain evidence="3">cv. 10/8</strain>
        <tissue evidence="2">Leaf</tissue>
    </source>
</reference>
<feature type="non-terminal residue" evidence="2">
    <location>
        <position position="64"/>
    </location>
</feature>
<organism evidence="2 3">
    <name type="scientific">Trifolium medium</name>
    <dbReference type="NCBI Taxonomy" id="97028"/>
    <lineage>
        <taxon>Eukaryota</taxon>
        <taxon>Viridiplantae</taxon>
        <taxon>Streptophyta</taxon>
        <taxon>Embryophyta</taxon>
        <taxon>Tracheophyta</taxon>
        <taxon>Spermatophyta</taxon>
        <taxon>Magnoliopsida</taxon>
        <taxon>eudicotyledons</taxon>
        <taxon>Gunneridae</taxon>
        <taxon>Pentapetalae</taxon>
        <taxon>rosids</taxon>
        <taxon>fabids</taxon>
        <taxon>Fabales</taxon>
        <taxon>Fabaceae</taxon>
        <taxon>Papilionoideae</taxon>
        <taxon>50 kb inversion clade</taxon>
        <taxon>NPAAA clade</taxon>
        <taxon>Hologalegina</taxon>
        <taxon>IRL clade</taxon>
        <taxon>Trifolieae</taxon>
        <taxon>Trifolium</taxon>
    </lineage>
</organism>
<dbReference type="AlphaFoldDB" id="A0A392S119"/>
<evidence type="ECO:0000256" key="1">
    <source>
        <dbReference type="SAM" id="MobiDB-lite"/>
    </source>
</evidence>
<feature type="region of interest" description="Disordered" evidence="1">
    <location>
        <begin position="1"/>
        <end position="64"/>
    </location>
</feature>
<keyword evidence="3" id="KW-1185">Reference proteome</keyword>
<evidence type="ECO:0000313" key="2">
    <source>
        <dbReference type="EMBL" id="MCI41710.1"/>
    </source>
</evidence>
<feature type="compositionally biased region" description="Basic and acidic residues" evidence="1">
    <location>
        <begin position="14"/>
        <end position="23"/>
    </location>
</feature>
<sequence length="64" mass="7445">MFRRSNQRAHFHRHSSELTKEAQDNASAPRTKCELGGLGQPLLQKENKEEKKLRKEKEELVEAT</sequence>
<proteinExistence type="predicted"/>
<name>A0A392S119_9FABA</name>
<comment type="caution">
    <text evidence="2">The sequence shown here is derived from an EMBL/GenBank/DDBJ whole genome shotgun (WGS) entry which is preliminary data.</text>
</comment>
<dbReference type="EMBL" id="LXQA010295345">
    <property type="protein sequence ID" value="MCI41710.1"/>
    <property type="molecule type" value="Genomic_DNA"/>
</dbReference>
<protein>
    <submittedName>
        <fullName evidence="2">Uncharacterized protein</fullName>
    </submittedName>
</protein>
<feature type="compositionally biased region" description="Basic residues" evidence="1">
    <location>
        <begin position="1"/>
        <end position="13"/>
    </location>
</feature>
<evidence type="ECO:0000313" key="3">
    <source>
        <dbReference type="Proteomes" id="UP000265520"/>
    </source>
</evidence>